<evidence type="ECO:0000256" key="1">
    <source>
        <dbReference type="SAM" id="MobiDB-lite"/>
    </source>
</evidence>
<proteinExistence type="predicted"/>
<keyword evidence="3" id="KW-1185">Reference proteome</keyword>
<reference evidence="4" key="1">
    <citation type="submission" date="2022-11" db="UniProtKB">
        <authorList>
            <consortium name="WormBaseParasite"/>
        </authorList>
    </citation>
    <scope>IDENTIFICATION</scope>
</reference>
<feature type="region of interest" description="Disordered" evidence="1">
    <location>
        <begin position="1"/>
        <end position="24"/>
    </location>
</feature>
<dbReference type="InterPro" id="IPR001214">
    <property type="entry name" value="SET_dom"/>
</dbReference>
<dbReference type="Gene3D" id="2.170.270.10">
    <property type="entry name" value="SET domain"/>
    <property type="match status" value="2"/>
</dbReference>
<dbReference type="Pfam" id="PF00856">
    <property type="entry name" value="SET"/>
    <property type="match status" value="1"/>
</dbReference>
<dbReference type="WBParaSite" id="scaffold36286_cov261.g23134">
    <property type="protein sequence ID" value="scaffold36286_cov261.g23134"/>
    <property type="gene ID" value="scaffold36286_cov261.g23134"/>
</dbReference>
<evidence type="ECO:0000313" key="4">
    <source>
        <dbReference type="WBParaSite" id="scaffold36286_cov261.g23134"/>
    </source>
</evidence>
<dbReference type="PROSITE" id="PS50280">
    <property type="entry name" value="SET"/>
    <property type="match status" value="1"/>
</dbReference>
<dbReference type="GO" id="GO:0046974">
    <property type="term" value="F:histone H3K9 methyltransferase activity"/>
    <property type="evidence" value="ECO:0007669"/>
    <property type="project" value="TreeGrafter"/>
</dbReference>
<dbReference type="GO" id="GO:0002039">
    <property type="term" value="F:p53 binding"/>
    <property type="evidence" value="ECO:0007669"/>
    <property type="project" value="InterPro"/>
</dbReference>
<dbReference type="PANTHER" id="PTHR46307:SF4">
    <property type="entry name" value="G9A, ISOFORM B"/>
    <property type="match status" value="1"/>
</dbReference>
<dbReference type="GO" id="GO:0005634">
    <property type="term" value="C:nucleus"/>
    <property type="evidence" value="ECO:0007669"/>
    <property type="project" value="TreeGrafter"/>
</dbReference>
<evidence type="ECO:0000313" key="3">
    <source>
        <dbReference type="Proteomes" id="UP000887561"/>
    </source>
</evidence>
<protein>
    <submittedName>
        <fullName evidence="4">SET domain-containing protein</fullName>
    </submittedName>
</protein>
<evidence type="ECO:0000259" key="2">
    <source>
        <dbReference type="PROSITE" id="PS50280"/>
    </source>
</evidence>
<sequence length="659" mass="74728">MMKEDTSSLESGESPSSNEEGCSLNNSITSFLHRLRHMPEQKKQQLVSNSVAIVRNTGTPKSNGNCASVECSQRESVPLTADEVFEVVYGVREVDKSVQKNGNERIVPKIENDRNTVKVENERSVQRNENDRAPFKIEKLERTEKPGMVFVVDAHERRVRIVSREEMRKQSSRLILLEDLPDEELSRFGSIFADDIESSDRFVHCDICDQYFDFCCLEHPLYQCQDRDPAVSAQNSPSKEGDDRASLTLPGFLYIHNSPIPNAGKGVFAKVDIPVGIVFGPYEGILLQDPKKSSQDGYSWELRVGNGKPSFYIDAKDPRYSNWMRYINSPRHESEQNLLAFQYRGSVFYRVYRPVDKNSELLVCNGLEKNKLSVVNKYNYENLPPFGYILGVELSPELKDSFTNREGSILFEYGGILSEDKDGIEDDDYIYLFDYIDKKYIINAHEKGNLARFANHSCAANCYTQVSEIDETNVPHLIIIAARDIYPGEEITLNYGHYWWDVKNINSNLICSCESSKCQYSSFPTQNGFVNGENHLITENGEGPSEIRTSQCARKFAGPNPQCARKIAVPFSIPRNCARKAVTVPFSIPRNCARKVCYDDSDEITIISDSEDEEDVDKEGVVENEVTDQEEVVEKEEVVANSENNGIDFDDDDIICIEN</sequence>
<dbReference type="AlphaFoldDB" id="A0A915MHM9"/>
<organism evidence="3 4">
    <name type="scientific">Meloidogyne javanica</name>
    <name type="common">Root-knot nematode worm</name>
    <dbReference type="NCBI Taxonomy" id="6303"/>
    <lineage>
        <taxon>Eukaryota</taxon>
        <taxon>Metazoa</taxon>
        <taxon>Ecdysozoa</taxon>
        <taxon>Nematoda</taxon>
        <taxon>Chromadorea</taxon>
        <taxon>Rhabditida</taxon>
        <taxon>Tylenchina</taxon>
        <taxon>Tylenchomorpha</taxon>
        <taxon>Tylenchoidea</taxon>
        <taxon>Meloidogynidae</taxon>
        <taxon>Meloidogyninae</taxon>
        <taxon>Meloidogyne</taxon>
        <taxon>Meloidogyne incognita group</taxon>
    </lineage>
</organism>
<dbReference type="InterPro" id="IPR046341">
    <property type="entry name" value="SET_dom_sf"/>
</dbReference>
<dbReference type="GO" id="GO:0000785">
    <property type="term" value="C:chromatin"/>
    <property type="evidence" value="ECO:0007669"/>
    <property type="project" value="TreeGrafter"/>
</dbReference>
<name>A0A915MHM9_MELJA</name>
<accession>A0A915MHM9</accession>
<feature type="compositionally biased region" description="Low complexity" evidence="1">
    <location>
        <begin position="8"/>
        <end position="23"/>
    </location>
</feature>
<feature type="domain" description="SET" evidence="2">
    <location>
        <begin position="251"/>
        <end position="496"/>
    </location>
</feature>
<dbReference type="Pfam" id="PF21549">
    <property type="entry name" value="PRDM2_PR"/>
    <property type="match status" value="1"/>
</dbReference>
<dbReference type="InterPro" id="IPR043550">
    <property type="entry name" value="EHMT1/EHMT2"/>
</dbReference>
<dbReference type="PANTHER" id="PTHR46307">
    <property type="entry name" value="G9A, ISOFORM B"/>
    <property type="match status" value="1"/>
</dbReference>
<dbReference type="SUPFAM" id="SSF82199">
    <property type="entry name" value="SET domain"/>
    <property type="match status" value="2"/>
</dbReference>
<dbReference type="GO" id="GO:0000122">
    <property type="term" value="P:negative regulation of transcription by RNA polymerase II"/>
    <property type="evidence" value="ECO:0007669"/>
    <property type="project" value="TreeGrafter"/>
</dbReference>
<dbReference type="SMART" id="SM00317">
    <property type="entry name" value="SET"/>
    <property type="match status" value="2"/>
</dbReference>
<dbReference type="Proteomes" id="UP000887561">
    <property type="component" value="Unplaced"/>
</dbReference>